<accession>A0A4Q5ACP8</accession>
<sequence length="374" mass="38304">MNNHMVTRSLAAVCGVGLLASLAACGDNTAASESTSATKDGVASLTGEYAGAGASSQQTAVEAWIEGFRSQAPNATVAYNPSGSGAGVSTFLTGSTVWAGSDKALSAEEIEQSKSVCASGTAFDVPVYVSPIAVAFNLDGISTAGKHVNMDAATIAKVFNGEITRWNDPAITEQNPGLDLPNLTITVVHRSDKSGTTLNFVSYLKDVAPSAWPHDLSENWPNEVGQGAKGTSGVVSTIKQANGTIGYADFSQVGDLGTVAVKVGDDYTPISADAASKVIADSPVDTSVDGDNRIVIDINHKTAATGAYPIVLVSYDIACPAYKESNDAMFAKAWLTYVTSAEGQKAAQDAAGTAPLPSNLTGKITASIDQIKVG</sequence>
<feature type="domain" description="PBP" evidence="6">
    <location>
        <begin position="45"/>
        <end position="342"/>
    </location>
</feature>
<keyword evidence="3 4" id="KW-0592">Phosphate transport</keyword>
<dbReference type="PIRSF" id="PIRSF002756">
    <property type="entry name" value="PstS"/>
    <property type="match status" value="1"/>
</dbReference>
<evidence type="ECO:0000256" key="1">
    <source>
        <dbReference type="ARBA" id="ARBA00008725"/>
    </source>
</evidence>
<evidence type="ECO:0000256" key="4">
    <source>
        <dbReference type="PIRNR" id="PIRNR002756"/>
    </source>
</evidence>
<dbReference type="InterPro" id="IPR050962">
    <property type="entry name" value="Phosphate-bind_PstS"/>
</dbReference>
<dbReference type="PANTHER" id="PTHR42996">
    <property type="entry name" value="PHOSPHATE-BINDING PROTEIN PSTS"/>
    <property type="match status" value="1"/>
</dbReference>
<dbReference type="PANTHER" id="PTHR42996:SF1">
    <property type="entry name" value="PHOSPHATE-BINDING PROTEIN PSTS"/>
    <property type="match status" value="1"/>
</dbReference>
<feature type="chain" id="PRO_5039488100" description="Phosphate-binding protein" evidence="5">
    <location>
        <begin position="27"/>
        <end position="374"/>
    </location>
</feature>
<evidence type="ECO:0000313" key="8">
    <source>
        <dbReference type="Proteomes" id="UP000292535"/>
    </source>
</evidence>
<evidence type="ECO:0000256" key="2">
    <source>
        <dbReference type="ARBA" id="ARBA00022448"/>
    </source>
</evidence>
<comment type="caution">
    <text evidence="7">The sequence shown here is derived from an EMBL/GenBank/DDBJ whole genome shotgun (WGS) entry which is preliminary data.</text>
</comment>
<dbReference type="GO" id="GO:0043190">
    <property type="term" value="C:ATP-binding cassette (ABC) transporter complex"/>
    <property type="evidence" value="ECO:0007669"/>
    <property type="project" value="InterPro"/>
</dbReference>
<dbReference type="SUPFAM" id="SSF53850">
    <property type="entry name" value="Periplasmic binding protein-like II"/>
    <property type="match status" value="1"/>
</dbReference>
<dbReference type="InterPro" id="IPR005673">
    <property type="entry name" value="ABC_phos-bd_PstS"/>
</dbReference>
<keyword evidence="2 4" id="KW-0813">Transport</keyword>
<dbReference type="InterPro" id="IPR024370">
    <property type="entry name" value="PBP_domain"/>
</dbReference>
<dbReference type="RefSeq" id="WP_129853361.1">
    <property type="nucleotide sequence ID" value="NZ_RYUQ01000002.1"/>
</dbReference>
<evidence type="ECO:0000256" key="5">
    <source>
        <dbReference type="SAM" id="SignalP"/>
    </source>
</evidence>
<dbReference type="EMBL" id="RYUQ01000002">
    <property type="protein sequence ID" value="RYQ25831.1"/>
    <property type="molecule type" value="Genomic_DNA"/>
</dbReference>
<evidence type="ECO:0000259" key="6">
    <source>
        <dbReference type="Pfam" id="PF12849"/>
    </source>
</evidence>
<organism evidence="7 8">
    <name type="scientific">Bifidobacterium pseudolongum subsp. globosum</name>
    <dbReference type="NCBI Taxonomy" id="1690"/>
    <lineage>
        <taxon>Bacteria</taxon>
        <taxon>Bacillati</taxon>
        <taxon>Actinomycetota</taxon>
        <taxon>Actinomycetes</taxon>
        <taxon>Bifidobacteriales</taxon>
        <taxon>Bifidobacteriaceae</taxon>
        <taxon>Bifidobacterium</taxon>
    </lineage>
</organism>
<evidence type="ECO:0000256" key="3">
    <source>
        <dbReference type="ARBA" id="ARBA00022592"/>
    </source>
</evidence>
<dbReference type="Gene3D" id="3.40.190.10">
    <property type="entry name" value="Periplasmic binding protein-like II"/>
    <property type="match status" value="2"/>
</dbReference>
<reference evidence="7 8" key="1">
    <citation type="submission" date="2018-12" db="EMBL/GenBank/DDBJ databases">
        <title>Unveiling genomic diversity among members of the Bifidobacterium pseudolongum species, a widely distributed gut commensal of the animal kingdom.</title>
        <authorList>
            <person name="Lugli G.A."/>
            <person name="Duranti S."/>
            <person name="Albert K."/>
            <person name="Mancabelli L."/>
            <person name="Napoli S."/>
            <person name="Viappiani A."/>
            <person name="Anzalone R."/>
            <person name="Longhi G."/>
            <person name="Milani C."/>
            <person name="Turroni F."/>
            <person name="Alessandri G."/>
            <person name="Sela D.A."/>
            <person name="Van Sinderen D."/>
            <person name="Ventura M."/>
        </authorList>
    </citation>
    <scope>NUCLEOTIDE SEQUENCE [LARGE SCALE GENOMIC DNA]</scope>
    <source>
        <strain evidence="7 8">2032B</strain>
    </source>
</reference>
<protein>
    <recommendedName>
        <fullName evidence="4">Phosphate-binding protein</fullName>
    </recommendedName>
</protein>
<dbReference type="CDD" id="cd13565">
    <property type="entry name" value="PBP2_PstS"/>
    <property type="match status" value="1"/>
</dbReference>
<gene>
    <name evidence="7" type="ORF">PG2032B_0427</name>
</gene>
<comment type="similarity">
    <text evidence="1 4">Belongs to the PstS family.</text>
</comment>
<dbReference type="AlphaFoldDB" id="A0A4Q5ACP8"/>
<evidence type="ECO:0000313" key="7">
    <source>
        <dbReference type="EMBL" id="RYQ25831.1"/>
    </source>
</evidence>
<dbReference type="GO" id="GO:0042301">
    <property type="term" value="F:phosphate ion binding"/>
    <property type="evidence" value="ECO:0007669"/>
    <property type="project" value="InterPro"/>
</dbReference>
<keyword evidence="5" id="KW-0732">Signal</keyword>
<proteinExistence type="inferred from homology"/>
<dbReference type="Pfam" id="PF12849">
    <property type="entry name" value="PBP_like_2"/>
    <property type="match status" value="1"/>
</dbReference>
<dbReference type="GO" id="GO:0035435">
    <property type="term" value="P:phosphate ion transmembrane transport"/>
    <property type="evidence" value="ECO:0007669"/>
    <property type="project" value="InterPro"/>
</dbReference>
<dbReference type="Proteomes" id="UP000292535">
    <property type="component" value="Unassembled WGS sequence"/>
</dbReference>
<feature type="signal peptide" evidence="5">
    <location>
        <begin position="1"/>
        <end position="26"/>
    </location>
</feature>
<name>A0A4Q5ACP8_9BIFI</name>